<evidence type="ECO:0000313" key="1">
    <source>
        <dbReference type="EMBL" id="KAJ0080254.1"/>
    </source>
</evidence>
<protein>
    <submittedName>
        <fullName evidence="1">Uncharacterized protein</fullName>
    </submittedName>
</protein>
<keyword evidence="2" id="KW-1185">Reference proteome</keyword>
<dbReference type="Proteomes" id="UP001164250">
    <property type="component" value="Chromosome 13"/>
</dbReference>
<dbReference type="EMBL" id="CM047909">
    <property type="protein sequence ID" value="KAJ0080254.1"/>
    <property type="molecule type" value="Genomic_DNA"/>
</dbReference>
<accession>A0ACC0ZYD1</accession>
<sequence length="77" mass="8100">MSILMAYEGIYGCGALGSPVLGFALQSLGLVVATCTIAWGILPSVFAEVAFATSCWWPTNGYILVPRYKGPLENGKG</sequence>
<reference evidence="2" key="1">
    <citation type="journal article" date="2023" name="G3 (Bethesda)">
        <title>Genome assembly and association tests identify interacting loci associated with vigor, precocity, and sex in interspecific pistachio rootstocks.</title>
        <authorList>
            <person name="Palmer W."/>
            <person name="Jacygrad E."/>
            <person name="Sagayaradj S."/>
            <person name="Cavanaugh K."/>
            <person name="Han R."/>
            <person name="Bertier L."/>
            <person name="Beede B."/>
            <person name="Kafkas S."/>
            <person name="Golino D."/>
            <person name="Preece J."/>
            <person name="Michelmore R."/>
        </authorList>
    </citation>
    <scope>NUCLEOTIDE SEQUENCE [LARGE SCALE GENOMIC DNA]</scope>
</reference>
<name>A0ACC0ZYD1_9ROSI</name>
<organism evidence="1 2">
    <name type="scientific">Pistacia atlantica</name>
    <dbReference type="NCBI Taxonomy" id="434234"/>
    <lineage>
        <taxon>Eukaryota</taxon>
        <taxon>Viridiplantae</taxon>
        <taxon>Streptophyta</taxon>
        <taxon>Embryophyta</taxon>
        <taxon>Tracheophyta</taxon>
        <taxon>Spermatophyta</taxon>
        <taxon>Magnoliopsida</taxon>
        <taxon>eudicotyledons</taxon>
        <taxon>Gunneridae</taxon>
        <taxon>Pentapetalae</taxon>
        <taxon>rosids</taxon>
        <taxon>malvids</taxon>
        <taxon>Sapindales</taxon>
        <taxon>Anacardiaceae</taxon>
        <taxon>Pistacia</taxon>
    </lineage>
</organism>
<comment type="caution">
    <text evidence="1">The sequence shown here is derived from an EMBL/GenBank/DDBJ whole genome shotgun (WGS) entry which is preliminary data.</text>
</comment>
<proteinExistence type="predicted"/>
<evidence type="ECO:0000313" key="2">
    <source>
        <dbReference type="Proteomes" id="UP001164250"/>
    </source>
</evidence>
<gene>
    <name evidence="1" type="ORF">Patl1_23305</name>
</gene>